<dbReference type="InterPro" id="IPR046342">
    <property type="entry name" value="CBS_dom_sf"/>
</dbReference>
<organism evidence="4 5">
    <name type="scientific">Pedosphaera parvula (strain Ellin514)</name>
    <dbReference type="NCBI Taxonomy" id="320771"/>
    <lineage>
        <taxon>Bacteria</taxon>
        <taxon>Pseudomonadati</taxon>
        <taxon>Verrucomicrobiota</taxon>
        <taxon>Pedosphaerae</taxon>
        <taxon>Pedosphaerales</taxon>
        <taxon>Pedosphaeraceae</taxon>
        <taxon>Pedosphaera</taxon>
    </lineage>
</organism>
<protein>
    <submittedName>
        <fullName evidence="4">Putative signal transduction protein with CBS domains</fullName>
    </submittedName>
</protein>
<name>B9XMQ1_PEDPL</name>
<evidence type="ECO:0000313" key="4">
    <source>
        <dbReference type="EMBL" id="EEF58826.1"/>
    </source>
</evidence>
<dbReference type="Gene3D" id="3.10.580.10">
    <property type="entry name" value="CBS-domain"/>
    <property type="match status" value="1"/>
</dbReference>
<gene>
    <name evidence="4" type="ORF">Cflav_PD1659</name>
</gene>
<dbReference type="InterPro" id="IPR051257">
    <property type="entry name" value="Diverse_CBS-Domain"/>
</dbReference>
<comment type="caution">
    <text evidence="4">The sequence shown here is derived from an EMBL/GenBank/DDBJ whole genome shotgun (WGS) entry which is preliminary data.</text>
</comment>
<dbReference type="EMBL" id="ABOX02000036">
    <property type="protein sequence ID" value="EEF58826.1"/>
    <property type="molecule type" value="Genomic_DNA"/>
</dbReference>
<evidence type="ECO:0000256" key="2">
    <source>
        <dbReference type="PROSITE-ProRule" id="PRU00703"/>
    </source>
</evidence>
<reference evidence="4 5" key="1">
    <citation type="journal article" date="2011" name="J. Bacteriol.">
        <title>Genome sequence of 'Pedosphaera parvula' Ellin514, an aerobic Verrucomicrobial isolate from pasture soil.</title>
        <authorList>
            <person name="Kant R."/>
            <person name="van Passel M.W."/>
            <person name="Sangwan P."/>
            <person name="Palva A."/>
            <person name="Lucas S."/>
            <person name="Copeland A."/>
            <person name="Lapidus A."/>
            <person name="Glavina Del Rio T."/>
            <person name="Dalin E."/>
            <person name="Tice H."/>
            <person name="Bruce D."/>
            <person name="Goodwin L."/>
            <person name="Pitluck S."/>
            <person name="Chertkov O."/>
            <person name="Larimer F.W."/>
            <person name="Land M.L."/>
            <person name="Hauser L."/>
            <person name="Brettin T.S."/>
            <person name="Detter J.C."/>
            <person name="Han S."/>
            <person name="de Vos W.M."/>
            <person name="Janssen P.H."/>
            <person name="Smidt H."/>
        </authorList>
    </citation>
    <scope>NUCLEOTIDE SEQUENCE [LARGE SCALE GENOMIC DNA]</scope>
    <source>
        <strain evidence="4 5">Ellin514</strain>
    </source>
</reference>
<dbReference type="SMART" id="SM00116">
    <property type="entry name" value="CBS"/>
    <property type="match status" value="2"/>
</dbReference>
<keyword evidence="1 2" id="KW-0129">CBS domain</keyword>
<dbReference type="PROSITE" id="PS51371">
    <property type="entry name" value="CBS"/>
    <property type="match status" value="2"/>
</dbReference>
<dbReference type="InterPro" id="IPR044725">
    <property type="entry name" value="CBSX3_CBS_dom"/>
</dbReference>
<feature type="domain" description="CBS" evidence="3">
    <location>
        <begin position="14"/>
        <end position="70"/>
    </location>
</feature>
<dbReference type="PANTHER" id="PTHR43080:SF2">
    <property type="entry name" value="CBS DOMAIN-CONTAINING PROTEIN"/>
    <property type="match status" value="1"/>
</dbReference>
<evidence type="ECO:0000256" key="1">
    <source>
        <dbReference type="ARBA" id="ARBA00023122"/>
    </source>
</evidence>
<keyword evidence="5" id="KW-1185">Reference proteome</keyword>
<dbReference type="CDD" id="cd04623">
    <property type="entry name" value="CBS_pair_bac_euk"/>
    <property type="match status" value="1"/>
</dbReference>
<dbReference type="RefSeq" id="WP_007417090.1">
    <property type="nucleotide sequence ID" value="NZ_ABOX02000036.1"/>
</dbReference>
<dbReference type="AlphaFoldDB" id="B9XMQ1"/>
<dbReference type="PANTHER" id="PTHR43080">
    <property type="entry name" value="CBS DOMAIN-CONTAINING PROTEIN CBSX3, MITOCHONDRIAL"/>
    <property type="match status" value="1"/>
</dbReference>
<feature type="domain" description="CBS" evidence="3">
    <location>
        <begin position="79"/>
        <end position="136"/>
    </location>
</feature>
<dbReference type="STRING" id="320771.Cflav_PD1659"/>
<sequence>MNISGTIDSILNYKGKQIWSIQPFATVYEAVEKMAEKNVGALLVMENDRLVGMFSERDYTRKVVLHGKSSRQTLVREIISRPVISVDPDCSVEEAMRIMTENRIRHLPVIESDQVVGVVSIGDLVNWMISAQHLALNQMEDYITGKYPG</sequence>
<evidence type="ECO:0000313" key="5">
    <source>
        <dbReference type="Proteomes" id="UP000003688"/>
    </source>
</evidence>
<dbReference type="SUPFAM" id="SSF54631">
    <property type="entry name" value="CBS-domain pair"/>
    <property type="match status" value="1"/>
</dbReference>
<dbReference type="InterPro" id="IPR000644">
    <property type="entry name" value="CBS_dom"/>
</dbReference>
<dbReference type="Pfam" id="PF00571">
    <property type="entry name" value="CBS"/>
    <property type="match status" value="2"/>
</dbReference>
<dbReference type="OrthoDB" id="9802114at2"/>
<accession>B9XMQ1</accession>
<evidence type="ECO:0000259" key="3">
    <source>
        <dbReference type="PROSITE" id="PS51371"/>
    </source>
</evidence>
<dbReference type="Proteomes" id="UP000003688">
    <property type="component" value="Unassembled WGS sequence"/>
</dbReference>
<proteinExistence type="predicted"/>